<name>A0ABY4IIM8_9MICO</name>
<sequence length="178" mass="19791">MTRVRIRPAEPQDIAALEEIELAADRLLVERFRAQDWPPPATAAERAAHDGYVLVAEAVDSRRAAQTARSALTVVGFAHVLQIDGDGHLEQLSVHPDHGRRGIGRQLVHAALDESVRRRNQRITLRTYAEVPWNAPFYATCGFAVSTPDTPFLESLVSIEHALGLDAYGTRVQMTRRH</sequence>
<protein>
    <submittedName>
        <fullName evidence="4">GNAT family N-acetyltransferase</fullName>
    </submittedName>
</protein>
<keyword evidence="5" id="KW-1185">Reference proteome</keyword>
<dbReference type="Proteomes" id="UP000831467">
    <property type="component" value="Chromosome"/>
</dbReference>
<dbReference type="Pfam" id="PF00583">
    <property type="entry name" value="Acetyltransf_1"/>
    <property type="match status" value="1"/>
</dbReference>
<dbReference type="InterPro" id="IPR016181">
    <property type="entry name" value="Acyl_CoA_acyltransferase"/>
</dbReference>
<dbReference type="InterPro" id="IPR000182">
    <property type="entry name" value="GNAT_dom"/>
</dbReference>
<dbReference type="Gene3D" id="3.40.630.30">
    <property type="match status" value="1"/>
</dbReference>
<evidence type="ECO:0000256" key="2">
    <source>
        <dbReference type="ARBA" id="ARBA00023315"/>
    </source>
</evidence>
<reference evidence="4 5" key="1">
    <citation type="submission" date="2021-06" db="EMBL/GenBank/DDBJ databases">
        <title>Genome-based taxonomic framework of Microbacterium strains isolated from marine environment, the description of four new species and reclassification of four preexisting species.</title>
        <authorList>
            <person name="Lee S.D."/>
            <person name="Kim S.-M."/>
            <person name="Byeon Y.-S."/>
            <person name="Yang H.L."/>
            <person name="Kim I.S."/>
        </authorList>
    </citation>
    <scope>NUCLEOTIDE SEQUENCE [LARGE SCALE GENOMIC DNA]</scope>
    <source>
        <strain evidence="4 5">SSW1-51</strain>
    </source>
</reference>
<evidence type="ECO:0000256" key="1">
    <source>
        <dbReference type="ARBA" id="ARBA00022679"/>
    </source>
</evidence>
<keyword evidence="1" id="KW-0808">Transferase</keyword>
<organism evidence="4 5">
    <name type="scientific">Microbacterium sufflavum</name>
    <dbReference type="NCBI Taxonomy" id="2851649"/>
    <lineage>
        <taxon>Bacteria</taxon>
        <taxon>Bacillati</taxon>
        <taxon>Actinomycetota</taxon>
        <taxon>Actinomycetes</taxon>
        <taxon>Micrococcales</taxon>
        <taxon>Microbacteriaceae</taxon>
        <taxon>Microbacterium</taxon>
    </lineage>
</organism>
<evidence type="ECO:0000313" key="4">
    <source>
        <dbReference type="EMBL" id="UPL12449.1"/>
    </source>
</evidence>
<dbReference type="PROSITE" id="PS51186">
    <property type="entry name" value="GNAT"/>
    <property type="match status" value="1"/>
</dbReference>
<evidence type="ECO:0000313" key="5">
    <source>
        <dbReference type="Proteomes" id="UP000831467"/>
    </source>
</evidence>
<dbReference type="CDD" id="cd04301">
    <property type="entry name" value="NAT_SF"/>
    <property type="match status" value="1"/>
</dbReference>
<dbReference type="RefSeq" id="WP_247981852.1">
    <property type="nucleotide sequence ID" value="NZ_CP078076.1"/>
</dbReference>
<proteinExistence type="predicted"/>
<evidence type="ECO:0000259" key="3">
    <source>
        <dbReference type="PROSITE" id="PS51186"/>
    </source>
</evidence>
<dbReference type="PANTHER" id="PTHR43877">
    <property type="entry name" value="AMINOALKYLPHOSPHONATE N-ACETYLTRANSFERASE-RELATED-RELATED"/>
    <property type="match status" value="1"/>
</dbReference>
<dbReference type="InterPro" id="IPR050832">
    <property type="entry name" value="Bact_Acetyltransf"/>
</dbReference>
<keyword evidence="2" id="KW-0012">Acyltransferase</keyword>
<accession>A0ABY4IIM8</accession>
<feature type="domain" description="N-acetyltransferase" evidence="3">
    <location>
        <begin position="4"/>
        <end position="166"/>
    </location>
</feature>
<dbReference type="SUPFAM" id="SSF55729">
    <property type="entry name" value="Acyl-CoA N-acyltransferases (Nat)"/>
    <property type="match status" value="1"/>
</dbReference>
<dbReference type="EMBL" id="CP078076">
    <property type="protein sequence ID" value="UPL12449.1"/>
    <property type="molecule type" value="Genomic_DNA"/>
</dbReference>
<gene>
    <name evidence="4" type="ORF">KV394_15615</name>
</gene>